<gene>
    <name evidence="1" type="ORF">K3G42_018511</name>
</gene>
<sequence length="234" mass="24520">MSLGACCFVMGGAPGLLADCLLPSPGPAGACLKGGRGGGAELRGVAQADAAAQPSSWCATAAHVQAYSPLPNPSAPLPQVASLDSGMWESEGLREVEAVPPGLSFRPSTPLRLPPRKVFTELLFIQTSGQGPPRGSLAHVHSCLELETSFWKRKLAWAECGIQYHFTNWQDCEGGGREHPQAWSSRGASSAGASGYYEAGLQSGGAPLTPLLVQALNSFPITLDKQLKPSTRRK</sequence>
<protein>
    <submittedName>
        <fullName evidence="1">Uncharacterized protein</fullName>
    </submittedName>
</protein>
<organism evidence="1 2">
    <name type="scientific">Sphaerodactylus townsendi</name>
    <dbReference type="NCBI Taxonomy" id="933632"/>
    <lineage>
        <taxon>Eukaryota</taxon>
        <taxon>Metazoa</taxon>
        <taxon>Chordata</taxon>
        <taxon>Craniata</taxon>
        <taxon>Vertebrata</taxon>
        <taxon>Euteleostomi</taxon>
        <taxon>Lepidosauria</taxon>
        <taxon>Squamata</taxon>
        <taxon>Bifurcata</taxon>
        <taxon>Gekkota</taxon>
        <taxon>Sphaerodactylidae</taxon>
        <taxon>Sphaerodactylus</taxon>
    </lineage>
</organism>
<reference evidence="1" key="1">
    <citation type="submission" date="2021-08" db="EMBL/GenBank/DDBJ databases">
        <title>The first chromosome-level gecko genome reveals the dynamic sex chromosomes of Neotropical dwarf geckos (Sphaerodactylidae: Sphaerodactylus).</title>
        <authorList>
            <person name="Pinto B.J."/>
            <person name="Keating S.E."/>
            <person name="Gamble T."/>
        </authorList>
    </citation>
    <scope>NUCLEOTIDE SEQUENCE</scope>
    <source>
        <strain evidence="1">TG3544</strain>
    </source>
</reference>
<accession>A0ACB8F1Q3</accession>
<dbReference type="EMBL" id="CM037625">
    <property type="protein sequence ID" value="KAH7998623.1"/>
    <property type="molecule type" value="Genomic_DNA"/>
</dbReference>
<name>A0ACB8F1Q3_9SAUR</name>
<comment type="caution">
    <text evidence="1">The sequence shown here is derived from an EMBL/GenBank/DDBJ whole genome shotgun (WGS) entry which is preliminary data.</text>
</comment>
<proteinExistence type="predicted"/>
<keyword evidence="2" id="KW-1185">Reference proteome</keyword>
<dbReference type="Proteomes" id="UP000827872">
    <property type="component" value="Linkage Group LG12"/>
</dbReference>
<evidence type="ECO:0000313" key="2">
    <source>
        <dbReference type="Proteomes" id="UP000827872"/>
    </source>
</evidence>
<evidence type="ECO:0000313" key="1">
    <source>
        <dbReference type="EMBL" id="KAH7998623.1"/>
    </source>
</evidence>